<dbReference type="PRINTS" id="PR00153">
    <property type="entry name" value="CSAPPISMRASE"/>
</dbReference>
<dbReference type="InterPro" id="IPR044666">
    <property type="entry name" value="Cyclophilin_A-like"/>
</dbReference>
<dbReference type="PANTHER" id="PTHR45625:SF4">
    <property type="entry name" value="PEPTIDYLPROLYL ISOMERASE DOMAIN AND WD REPEAT-CONTAINING PROTEIN 1"/>
    <property type="match status" value="1"/>
</dbReference>
<accession>A0AAX1N2N8</accession>
<dbReference type="InterPro" id="IPR029000">
    <property type="entry name" value="Cyclophilin-like_dom_sf"/>
</dbReference>
<comment type="similarity">
    <text evidence="1">Belongs to the cyclophilin-type PPIase family.</text>
</comment>
<dbReference type="GO" id="GO:0006457">
    <property type="term" value="P:protein folding"/>
    <property type="evidence" value="ECO:0007669"/>
    <property type="project" value="InterPro"/>
</dbReference>
<dbReference type="InterPro" id="IPR002130">
    <property type="entry name" value="Cyclophilin-type_PPIase_dom"/>
</dbReference>
<dbReference type="Proteomes" id="UP000678679">
    <property type="component" value="Chromosome 1"/>
</dbReference>
<dbReference type="KEGG" id="fya:KMW28_11050"/>
<dbReference type="SUPFAM" id="SSF50891">
    <property type="entry name" value="Cyclophilin-like"/>
    <property type="match status" value="1"/>
</dbReference>
<dbReference type="AlphaFoldDB" id="A0AAX1N2N8"/>
<dbReference type="CDD" id="cd00317">
    <property type="entry name" value="cyclophilin"/>
    <property type="match status" value="1"/>
</dbReference>
<dbReference type="GO" id="GO:0003755">
    <property type="term" value="F:peptidyl-prolyl cis-trans isomerase activity"/>
    <property type="evidence" value="ECO:0007669"/>
    <property type="project" value="UniProtKB-KW"/>
</dbReference>
<feature type="domain" description="PPIase cyclophilin-type" evidence="5">
    <location>
        <begin position="527"/>
        <end position="644"/>
    </location>
</feature>
<dbReference type="PROSITE" id="PS00170">
    <property type="entry name" value="CSA_PPIASE_1"/>
    <property type="match status" value="1"/>
</dbReference>
<dbReference type="Gene3D" id="2.40.100.10">
    <property type="entry name" value="Cyclophilin-like"/>
    <property type="match status" value="1"/>
</dbReference>
<keyword evidence="4 6" id="KW-0413">Isomerase</keyword>
<dbReference type="PROSITE" id="PS51257">
    <property type="entry name" value="PROKAR_LIPOPROTEIN"/>
    <property type="match status" value="1"/>
</dbReference>
<keyword evidence="3" id="KW-0697">Rotamase</keyword>
<name>A0AAX1N2N8_9BACT</name>
<dbReference type="PROSITE" id="PS50072">
    <property type="entry name" value="CSA_PPIASE_2"/>
    <property type="match status" value="1"/>
</dbReference>
<evidence type="ECO:0000259" key="5">
    <source>
        <dbReference type="PROSITE" id="PS50072"/>
    </source>
</evidence>
<reference evidence="6 7" key="1">
    <citation type="submission" date="2021-05" db="EMBL/GenBank/DDBJ databases">
        <title>Comparative genomic studies on the polysaccharide-degrading batcterial strains of the Flammeovirga genus.</title>
        <authorList>
            <person name="Zewei F."/>
            <person name="Zheng Z."/>
            <person name="Yu L."/>
            <person name="Ruyue G."/>
            <person name="Yanhong M."/>
            <person name="Yuanyuan C."/>
            <person name="Jingyan G."/>
            <person name="Wenjun H."/>
        </authorList>
    </citation>
    <scope>NUCLEOTIDE SEQUENCE [LARGE SCALE GENOMIC DNA]</scope>
    <source>
        <strain evidence="6 7">NBRC:100898</strain>
    </source>
</reference>
<protein>
    <recommendedName>
        <fullName evidence="2">peptidylprolyl isomerase</fullName>
        <ecNumber evidence="2">5.2.1.8</ecNumber>
    </recommendedName>
</protein>
<dbReference type="SUPFAM" id="SSF48371">
    <property type="entry name" value="ARM repeat"/>
    <property type="match status" value="1"/>
</dbReference>
<evidence type="ECO:0000313" key="7">
    <source>
        <dbReference type="Proteomes" id="UP000678679"/>
    </source>
</evidence>
<dbReference type="InterPro" id="IPR011989">
    <property type="entry name" value="ARM-like"/>
</dbReference>
<evidence type="ECO:0000256" key="4">
    <source>
        <dbReference type="ARBA" id="ARBA00023235"/>
    </source>
</evidence>
<dbReference type="Gene3D" id="1.25.10.10">
    <property type="entry name" value="Leucine-rich Repeat Variant"/>
    <property type="match status" value="1"/>
</dbReference>
<dbReference type="PANTHER" id="PTHR45625">
    <property type="entry name" value="PEPTIDYL-PROLYL CIS-TRANS ISOMERASE-RELATED"/>
    <property type="match status" value="1"/>
</dbReference>
<dbReference type="EMBL" id="CP076132">
    <property type="protein sequence ID" value="QWG00188.1"/>
    <property type="molecule type" value="Genomic_DNA"/>
</dbReference>
<dbReference type="EC" id="5.2.1.8" evidence="2"/>
<dbReference type="InterPro" id="IPR016024">
    <property type="entry name" value="ARM-type_fold"/>
</dbReference>
<evidence type="ECO:0000256" key="3">
    <source>
        <dbReference type="ARBA" id="ARBA00023110"/>
    </source>
</evidence>
<evidence type="ECO:0000313" key="6">
    <source>
        <dbReference type="EMBL" id="QWG00188.1"/>
    </source>
</evidence>
<evidence type="ECO:0000256" key="2">
    <source>
        <dbReference type="ARBA" id="ARBA00013194"/>
    </source>
</evidence>
<evidence type="ECO:0000256" key="1">
    <source>
        <dbReference type="ARBA" id="ARBA00007365"/>
    </source>
</evidence>
<keyword evidence="7" id="KW-1185">Reference proteome</keyword>
<dbReference type="RefSeq" id="WP_205958146.1">
    <property type="nucleotide sequence ID" value="NZ_CP076132.1"/>
</dbReference>
<sequence>MSNYKFLSIFYLFFLGLFIISCSEEEQGTSGGEKYSNKFQDHKIREIYSLRDERNTKELLKILKDTVYQEEVLIALGSVQDTLAISDIKGVLLESNHLNVKIAAAFALGQMGDRSLSPFIIDFIVKHQKETELLEHMFESLGKCANDGAIYLLTHFVLSDENVMFGIVKGLHRAKDWQGYQSYDASEQIMRIFTKSKSVETKEWCSAYFARINSKHMLETFNSNIFDNARHHENELIRANFTKAIQNFSKGAGSATALKKILTDEKSPTVLQNALMATEKVRYSGVINKSIEYLSYNDPIVAEIAAQSIYNKLGWSEAKEVFDILEVVNFNNAKAEAMKAILRKRNKDKKMYEFALKHFENAPSSYEKTIWLEAITESKYGKDLAFDTWKTTDVNILKTKSIELVLNDYSSKFRPSKKEGEELKRILEECIATKDVSQIYNACQFIQNKKHDHFKSHFPSIAKLNEVKDLLELPLQVEAYIELEKTIAFLEGKEFKAKTSYPNKGIQWKYIKDIEQNQIARIKTEKGDIDIQLKVEEAPATVAMFVSLIDSGFYNHLHFHRMVPNFVTQGGDPRGDGFGGLDYNIPSEFSMLNYKRGSLGIASAGKDTESCQFFFSLVPTHHLDGRYTIFSEVVDGFDVMQKLEYGDEIIDISIIREEILTSIE</sequence>
<dbReference type="Pfam" id="PF00160">
    <property type="entry name" value="Pro_isomerase"/>
    <property type="match status" value="1"/>
</dbReference>
<dbReference type="InterPro" id="IPR020892">
    <property type="entry name" value="Cyclophilin-type_PPIase_CS"/>
</dbReference>
<organism evidence="6 7">
    <name type="scientific">Flammeovirga yaeyamensis</name>
    <dbReference type="NCBI Taxonomy" id="367791"/>
    <lineage>
        <taxon>Bacteria</taxon>
        <taxon>Pseudomonadati</taxon>
        <taxon>Bacteroidota</taxon>
        <taxon>Cytophagia</taxon>
        <taxon>Cytophagales</taxon>
        <taxon>Flammeovirgaceae</taxon>
        <taxon>Flammeovirga</taxon>
    </lineage>
</organism>
<proteinExistence type="inferred from homology"/>
<gene>
    <name evidence="6" type="ORF">KMW28_11050</name>
</gene>